<evidence type="ECO:0000313" key="2">
    <source>
        <dbReference type="Proteomes" id="UP001066276"/>
    </source>
</evidence>
<comment type="caution">
    <text evidence="1">The sequence shown here is derived from an EMBL/GenBank/DDBJ whole genome shotgun (WGS) entry which is preliminary data.</text>
</comment>
<dbReference type="EMBL" id="JANPWB010000009">
    <property type="protein sequence ID" value="KAJ1154470.1"/>
    <property type="molecule type" value="Genomic_DNA"/>
</dbReference>
<proteinExistence type="predicted"/>
<dbReference type="AlphaFoldDB" id="A0AAV7RR43"/>
<name>A0AAV7RR43_PLEWA</name>
<evidence type="ECO:0000313" key="1">
    <source>
        <dbReference type="EMBL" id="KAJ1154470.1"/>
    </source>
</evidence>
<accession>A0AAV7RR43</accession>
<keyword evidence="2" id="KW-1185">Reference proteome</keyword>
<protein>
    <submittedName>
        <fullName evidence="1">Uncharacterized protein</fullName>
    </submittedName>
</protein>
<sequence length="157" mass="18258">MAAVLSPYKERGSRLVFRPDFIRILELEAVKGVLDWRAVEIDAWWMERQGGAVVEADQDEVKTERRMSAIMRRTKGSWRWIPKTPAQYLTRVQQSLEAEGRCDIDTSVREDCGRRQLPAKRFAFFRKWWAVGMHGHSEDLGGNATETWLKSWIDECG</sequence>
<organism evidence="1 2">
    <name type="scientific">Pleurodeles waltl</name>
    <name type="common">Iberian ribbed newt</name>
    <dbReference type="NCBI Taxonomy" id="8319"/>
    <lineage>
        <taxon>Eukaryota</taxon>
        <taxon>Metazoa</taxon>
        <taxon>Chordata</taxon>
        <taxon>Craniata</taxon>
        <taxon>Vertebrata</taxon>
        <taxon>Euteleostomi</taxon>
        <taxon>Amphibia</taxon>
        <taxon>Batrachia</taxon>
        <taxon>Caudata</taxon>
        <taxon>Salamandroidea</taxon>
        <taxon>Salamandridae</taxon>
        <taxon>Pleurodelinae</taxon>
        <taxon>Pleurodeles</taxon>
    </lineage>
</organism>
<dbReference type="Proteomes" id="UP001066276">
    <property type="component" value="Chromosome 5"/>
</dbReference>
<reference evidence="1" key="1">
    <citation type="journal article" date="2022" name="bioRxiv">
        <title>Sequencing and chromosome-scale assembly of the giantPleurodeles waltlgenome.</title>
        <authorList>
            <person name="Brown T."/>
            <person name="Elewa A."/>
            <person name="Iarovenko S."/>
            <person name="Subramanian E."/>
            <person name="Araus A.J."/>
            <person name="Petzold A."/>
            <person name="Susuki M."/>
            <person name="Suzuki K.-i.T."/>
            <person name="Hayashi T."/>
            <person name="Toyoda A."/>
            <person name="Oliveira C."/>
            <person name="Osipova E."/>
            <person name="Leigh N.D."/>
            <person name="Simon A."/>
            <person name="Yun M.H."/>
        </authorList>
    </citation>
    <scope>NUCLEOTIDE SEQUENCE</scope>
    <source>
        <strain evidence="1">20211129_DDA</strain>
        <tissue evidence="1">Liver</tissue>
    </source>
</reference>
<gene>
    <name evidence="1" type="ORF">NDU88_007222</name>
</gene>